<dbReference type="AlphaFoldDB" id="A0A4Y7SBY3"/>
<gene>
    <name evidence="1" type="ORF">FA13DRAFT_1744747</name>
</gene>
<proteinExistence type="predicted"/>
<name>A0A4Y7SBY3_COPMI</name>
<comment type="caution">
    <text evidence="1">The sequence shown here is derived from an EMBL/GenBank/DDBJ whole genome shotgun (WGS) entry which is preliminary data.</text>
</comment>
<evidence type="ECO:0000313" key="2">
    <source>
        <dbReference type="Proteomes" id="UP000298030"/>
    </source>
</evidence>
<evidence type="ECO:0000313" key="1">
    <source>
        <dbReference type="EMBL" id="TEB19095.1"/>
    </source>
</evidence>
<sequence length="222" mass="25280">MASKVEGCQLGRIYEKNEWSYSKTGTTNPDIEKVSPTTTLHHYTTQRFTQSSGGTLTSPFTDPPLSTPSRIALRRIGSVSTPFASASLRASGRVVVMLGGRERKPNETTREKLKKELEGWVENTIGVEHRQKRVSVIKMREICRNRNKHIVIRRKNPTAHRPRLTSRWIRGSSHGYRRRPATLRTKFAVEKRQLETKGQARVIPEKGTFDLEYYDGAPFEGS</sequence>
<dbReference type="EMBL" id="QPFP01000208">
    <property type="protein sequence ID" value="TEB19095.1"/>
    <property type="molecule type" value="Genomic_DNA"/>
</dbReference>
<protein>
    <submittedName>
        <fullName evidence="1">Uncharacterized protein</fullName>
    </submittedName>
</protein>
<organism evidence="1 2">
    <name type="scientific">Coprinellus micaceus</name>
    <name type="common">Glistening ink-cap mushroom</name>
    <name type="synonym">Coprinus micaceus</name>
    <dbReference type="NCBI Taxonomy" id="71717"/>
    <lineage>
        <taxon>Eukaryota</taxon>
        <taxon>Fungi</taxon>
        <taxon>Dikarya</taxon>
        <taxon>Basidiomycota</taxon>
        <taxon>Agaricomycotina</taxon>
        <taxon>Agaricomycetes</taxon>
        <taxon>Agaricomycetidae</taxon>
        <taxon>Agaricales</taxon>
        <taxon>Agaricineae</taxon>
        <taxon>Psathyrellaceae</taxon>
        <taxon>Coprinellus</taxon>
    </lineage>
</organism>
<accession>A0A4Y7SBY3</accession>
<dbReference type="Proteomes" id="UP000298030">
    <property type="component" value="Unassembled WGS sequence"/>
</dbReference>
<reference evidence="1 2" key="1">
    <citation type="journal article" date="2019" name="Nat. Ecol. Evol.">
        <title>Megaphylogeny resolves global patterns of mushroom evolution.</title>
        <authorList>
            <person name="Varga T."/>
            <person name="Krizsan K."/>
            <person name="Foldi C."/>
            <person name="Dima B."/>
            <person name="Sanchez-Garcia M."/>
            <person name="Sanchez-Ramirez S."/>
            <person name="Szollosi G.J."/>
            <person name="Szarkandi J.G."/>
            <person name="Papp V."/>
            <person name="Albert L."/>
            <person name="Andreopoulos W."/>
            <person name="Angelini C."/>
            <person name="Antonin V."/>
            <person name="Barry K.W."/>
            <person name="Bougher N.L."/>
            <person name="Buchanan P."/>
            <person name="Buyck B."/>
            <person name="Bense V."/>
            <person name="Catcheside P."/>
            <person name="Chovatia M."/>
            <person name="Cooper J."/>
            <person name="Damon W."/>
            <person name="Desjardin D."/>
            <person name="Finy P."/>
            <person name="Geml J."/>
            <person name="Haridas S."/>
            <person name="Hughes K."/>
            <person name="Justo A."/>
            <person name="Karasinski D."/>
            <person name="Kautmanova I."/>
            <person name="Kiss B."/>
            <person name="Kocsube S."/>
            <person name="Kotiranta H."/>
            <person name="LaButti K.M."/>
            <person name="Lechner B.E."/>
            <person name="Liimatainen K."/>
            <person name="Lipzen A."/>
            <person name="Lukacs Z."/>
            <person name="Mihaltcheva S."/>
            <person name="Morgado L.N."/>
            <person name="Niskanen T."/>
            <person name="Noordeloos M.E."/>
            <person name="Ohm R.A."/>
            <person name="Ortiz-Santana B."/>
            <person name="Ovrebo C."/>
            <person name="Racz N."/>
            <person name="Riley R."/>
            <person name="Savchenko A."/>
            <person name="Shiryaev A."/>
            <person name="Soop K."/>
            <person name="Spirin V."/>
            <person name="Szebenyi C."/>
            <person name="Tomsovsky M."/>
            <person name="Tulloss R.E."/>
            <person name="Uehling J."/>
            <person name="Grigoriev I.V."/>
            <person name="Vagvolgyi C."/>
            <person name="Papp T."/>
            <person name="Martin F.M."/>
            <person name="Miettinen O."/>
            <person name="Hibbett D.S."/>
            <person name="Nagy L.G."/>
        </authorList>
    </citation>
    <scope>NUCLEOTIDE SEQUENCE [LARGE SCALE GENOMIC DNA]</scope>
    <source>
        <strain evidence="1 2">FP101781</strain>
    </source>
</reference>
<keyword evidence="2" id="KW-1185">Reference proteome</keyword>